<dbReference type="Proteomes" id="UP000297299">
    <property type="component" value="Unassembled WGS sequence"/>
</dbReference>
<feature type="region of interest" description="Disordered" evidence="1">
    <location>
        <begin position="594"/>
        <end position="626"/>
    </location>
</feature>
<dbReference type="AlphaFoldDB" id="A0A4Y8CUB5"/>
<keyword evidence="3" id="KW-1185">Reference proteome</keyword>
<dbReference type="EMBL" id="PHWZ01000300">
    <property type="protein sequence ID" value="TEY47711.1"/>
    <property type="molecule type" value="Genomic_DNA"/>
</dbReference>
<gene>
    <name evidence="2" type="ORF">BOTCAL_0301g00010</name>
</gene>
<evidence type="ECO:0000313" key="2">
    <source>
        <dbReference type="EMBL" id="TEY47711.1"/>
    </source>
</evidence>
<evidence type="ECO:0000256" key="1">
    <source>
        <dbReference type="SAM" id="MobiDB-lite"/>
    </source>
</evidence>
<feature type="region of interest" description="Disordered" evidence="1">
    <location>
        <begin position="221"/>
        <end position="242"/>
    </location>
</feature>
<evidence type="ECO:0000313" key="3">
    <source>
        <dbReference type="Proteomes" id="UP000297299"/>
    </source>
</evidence>
<accession>A0A4Y8CUB5</accession>
<protein>
    <submittedName>
        <fullName evidence="2">Uncharacterized protein</fullName>
    </submittedName>
</protein>
<dbReference type="OrthoDB" id="10591736at2759"/>
<organism evidence="2 3">
    <name type="scientific">Botryotinia calthae</name>
    <dbReference type="NCBI Taxonomy" id="38488"/>
    <lineage>
        <taxon>Eukaryota</taxon>
        <taxon>Fungi</taxon>
        <taxon>Dikarya</taxon>
        <taxon>Ascomycota</taxon>
        <taxon>Pezizomycotina</taxon>
        <taxon>Leotiomycetes</taxon>
        <taxon>Helotiales</taxon>
        <taxon>Sclerotiniaceae</taxon>
        <taxon>Botryotinia</taxon>
    </lineage>
</organism>
<name>A0A4Y8CUB5_9HELO</name>
<proteinExistence type="predicted"/>
<feature type="compositionally biased region" description="Polar residues" evidence="1">
    <location>
        <begin position="605"/>
        <end position="619"/>
    </location>
</feature>
<feature type="region of interest" description="Disordered" evidence="1">
    <location>
        <begin position="147"/>
        <end position="173"/>
    </location>
</feature>
<comment type="caution">
    <text evidence="2">The sequence shown here is derived from an EMBL/GenBank/DDBJ whole genome shotgun (WGS) entry which is preliminary data.</text>
</comment>
<reference evidence="2 3" key="1">
    <citation type="submission" date="2017-11" db="EMBL/GenBank/DDBJ databases">
        <title>Comparative genomics of Botrytis spp.</title>
        <authorList>
            <person name="Valero-Jimenez C.A."/>
            <person name="Tapia P."/>
            <person name="Veloso J."/>
            <person name="Silva-Moreno E."/>
            <person name="Staats M."/>
            <person name="Valdes J.H."/>
            <person name="Van Kan J.A.L."/>
        </authorList>
    </citation>
    <scope>NUCLEOTIDE SEQUENCE [LARGE SCALE GENOMIC DNA]</scope>
    <source>
        <strain evidence="2 3">MUCL2830</strain>
    </source>
</reference>
<feature type="compositionally biased region" description="Acidic residues" evidence="1">
    <location>
        <begin position="164"/>
        <end position="173"/>
    </location>
</feature>
<sequence>MSLLVVQRLEHPGHPGVQDTQGICYPKEIQGIQGVGFPTGARGVDDEIDDLINLLAPTPRVGTNRKSRNDSDFEKLKSQFSKLTPEKTNELLQDAKAIEKFTQVEKDIGLKIKKSLGEYEDGKWVAKVEPGSSPAKRRKAFKALTRKQRPAVSEEIIMDSGQSPEEDSDSDEEDIPEMTEYFLRTRVQRFGYQGDVSFEDLSEEDLLEKIDNLIRETYDRNESLEEETAKGPPLKLKPHKSEASQQQWSVIIPEKKEDIIAEMSSLKLNRYNYEERDIVTILVLLSWSGTAITESATKLTAAFFTKKMKLFRIASLVPIIVRKIQAHDPSKMRPDGSQLDIILGLLTKGSSELTWGFTIWIVVTFVRMKQKQSRRNTSRYVIRIEIILKKFPDGEDVYIGIKSPRRCLLTRNDMDGFLVNKELNASAIFAALITTASEAPNNVAFPSRVREVDKDPKKFNKSTNVILTPIQLGTEENIYWVGGVARHAGGKFWNVMILDSLGDIRNVLEASNLLSKFVETHSPGEAEIQSPVKGKALLLTNLNDSGTITIGSLMGQSTNTNLVGDFGPDEVSGLRLDFATLVMQSALVNRIADKGEGKGKGKGKTQGQAFTCSKSNLGKSQRRFLE</sequence>